<evidence type="ECO:0000313" key="1">
    <source>
        <dbReference type="EMBL" id="GAJ95538.1"/>
    </source>
</evidence>
<sequence>MLAFDGDGTTFKQDRNRQCWDIHPAIDIIDNLTKIACQGHYQLLTSARQCEELLNSPFSVVPNIGFQGNDGIVTIYKGERFDSFSLPNWSAVHEVLEKKFGGDPGIRNIPMDHFYGCQSWDSHPRYSEAADLLPSLVPLIEDEARRNFTTVATPEGHYFVPVQQTGKCKAYFAFASRLPHKIGLYIACGNGGNDREMLTAVGDLENGIAFWVGTSETKPSGANVFAVPNEDALSSILGELGELLTDRSR</sequence>
<dbReference type="InterPro" id="IPR023214">
    <property type="entry name" value="HAD_sf"/>
</dbReference>
<organism evidence="1 2">
    <name type="scientific">Rhizobium rhizogenes NBRC 13257</name>
    <dbReference type="NCBI Taxonomy" id="1220581"/>
    <lineage>
        <taxon>Bacteria</taxon>
        <taxon>Pseudomonadati</taxon>
        <taxon>Pseudomonadota</taxon>
        <taxon>Alphaproteobacteria</taxon>
        <taxon>Hyphomicrobiales</taxon>
        <taxon>Rhizobiaceae</taxon>
        <taxon>Rhizobium/Agrobacterium group</taxon>
        <taxon>Rhizobium</taxon>
    </lineage>
</organism>
<gene>
    <name evidence="1" type="ORF">RRH01S_12_00950</name>
</gene>
<dbReference type="InterPro" id="IPR036412">
    <property type="entry name" value="HAD-like_sf"/>
</dbReference>
<dbReference type="Proteomes" id="UP000026941">
    <property type="component" value="Unassembled WGS sequence"/>
</dbReference>
<evidence type="ECO:0000313" key="2">
    <source>
        <dbReference type="Proteomes" id="UP000026941"/>
    </source>
</evidence>
<dbReference type="AlphaFoldDB" id="A0AA87Q5D9"/>
<reference evidence="1 2" key="1">
    <citation type="submission" date="2014-05" db="EMBL/GenBank/DDBJ databases">
        <title>Whole genome shotgun sequence of Rhizobium rhizogenes NBRC 13257.</title>
        <authorList>
            <person name="Katano-Makiyama Y."/>
            <person name="Hosoyama A."/>
            <person name="Hashimoto M."/>
            <person name="Hosoyama Y."/>
            <person name="Noguchi M."/>
            <person name="Tsuchikane K."/>
            <person name="Kimura A."/>
            <person name="Ohji S."/>
            <person name="Ichikawa N."/>
            <person name="Yamazoe A."/>
            <person name="Fujita N."/>
        </authorList>
    </citation>
    <scope>NUCLEOTIDE SEQUENCE [LARGE SCALE GENOMIC DNA]</scope>
    <source>
        <strain evidence="1 2">NBRC 13257</strain>
    </source>
</reference>
<dbReference type="SUPFAM" id="SSF56784">
    <property type="entry name" value="HAD-like"/>
    <property type="match status" value="1"/>
</dbReference>
<protein>
    <submittedName>
        <fullName evidence="1">Uncharacterized protein</fullName>
    </submittedName>
</protein>
<name>A0AA87Q5D9_RHIRH</name>
<dbReference type="Gene3D" id="3.40.50.1000">
    <property type="entry name" value="HAD superfamily/HAD-like"/>
    <property type="match status" value="1"/>
</dbReference>
<comment type="caution">
    <text evidence="1">The sequence shown here is derived from an EMBL/GenBank/DDBJ whole genome shotgun (WGS) entry which is preliminary data.</text>
</comment>
<dbReference type="EMBL" id="BAYX01000012">
    <property type="protein sequence ID" value="GAJ95538.1"/>
    <property type="molecule type" value="Genomic_DNA"/>
</dbReference>
<accession>A0AA87Q5D9</accession>
<proteinExistence type="predicted"/>